<protein>
    <recommendedName>
        <fullName evidence="2">Tail terminator</fullName>
    </recommendedName>
</protein>
<reference evidence="1" key="1">
    <citation type="submission" date="2017-06" db="EMBL/GenBank/DDBJ databases">
        <title>Novel phages from South African skin metaviromes.</title>
        <authorList>
            <person name="van Zyl L.J."/>
            <person name="Abrahams Y."/>
            <person name="Stander E.A."/>
            <person name="Kirby B.M."/>
            <person name="Clavaud C."/>
            <person name="Farcet C."/>
            <person name="Breton L."/>
            <person name="Trindade M.I."/>
        </authorList>
    </citation>
    <scope>NUCLEOTIDE SEQUENCE</scope>
</reference>
<sequence>MNYFGEPPAAQPVVVAALKAGFTARSDLAHVGTKFKEGRSVRVSRMGGVDTFATDTAGFLFECYDPSEAEAERLAIRVDRIFREARGRLFAGGYITNWSKTSGPVNFPDPGTNLPRFQLTGDLTLLIQ</sequence>
<accession>A0A2H4IZN3</accession>
<organism evidence="1">
    <name type="scientific">uncultured Caudovirales phage</name>
    <dbReference type="NCBI Taxonomy" id="2100421"/>
    <lineage>
        <taxon>Viruses</taxon>
        <taxon>Duplodnaviria</taxon>
        <taxon>Heunggongvirae</taxon>
        <taxon>Uroviricota</taxon>
        <taxon>Caudoviricetes</taxon>
        <taxon>Peduoviridae</taxon>
        <taxon>Maltschvirus</taxon>
        <taxon>Maltschvirus maltsch</taxon>
    </lineage>
</organism>
<dbReference type="EMBL" id="MF417841">
    <property type="protein sequence ID" value="ASN67439.1"/>
    <property type="molecule type" value="Genomic_DNA"/>
</dbReference>
<name>A0A2H4IZN3_9CAUD</name>
<gene>
    <name evidence="1" type="ORF">7S11_1</name>
</gene>
<evidence type="ECO:0000313" key="1">
    <source>
        <dbReference type="EMBL" id="ASN67439.1"/>
    </source>
</evidence>
<proteinExistence type="predicted"/>
<evidence type="ECO:0008006" key="2">
    <source>
        <dbReference type="Google" id="ProtNLM"/>
    </source>
</evidence>